<dbReference type="Proteomes" id="UP000523161">
    <property type="component" value="Unassembled WGS sequence"/>
</dbReference>
<gene>
    <name evidence="5" type="ORF">HRH59_09435</name>
</gene>
<name>A0A7Y5ARW3_9GAMM</name>
<evidence type="ECO:0000256" key="4">
    <source>
        <dbReference type="SAM" id="SignalP"/>
    </source>
</evidence>
<keyword evidence="2 4" id="KW-0732">Signal</keyword>
<dbReference type="GO" id="GO:0020037">
    <property type="term" value="F:heme binding"/>
    <property type="evidence" value="ECO:0007669"/>
    <property type="project" value="InterPro"/>
</dbReference>
<dbReference type="GO" id="GO:0022900">
    <property type="term" value="P:electron transport chain"/>
    <property type="evidence" value="ECO:0007669"/>
    <property type="project" value="InterPro"/>
</dbReference>
<proteinExistence type="inferred from homology"/>
<dbReference type="EMBL" id="JABSOD010000007">
    <property type="protein sequence ID" value="NRQ42771.1"/>
    <property type="molecule type" value="Genomic_DNA"/>
</dbReference>
<dbReference type="RefSeq" id="WP_173501014.1">
    <property type="nucleotide sequence ID" value="NZ_JABSOD010000007.1"/>
</dbReference>
<organism evidence="5 6">
    <name type="scientific">Rheinheimera lutimaris</name>
    <dbReference type="NCBI Taxonomy" id="2740584"/>
    <lineage>
        <taxon>Bacteria</taxon>
        <taxon>Pseudomonadati</taxon>
        <taxon>Pseudomonadota</taxon>
        <taxon>Gammaproteobacteria</taxon>
        <taxon>Chromatiales</taxon>
        <taxon>Chromatiaceae</taxon>
        <taxon>Rheinheimera</taxon>
    </lineage>
</organism>
<dbReference type="Gene3D" id="1.20.120.10">
    <property type="entry name" value="Cytochrome c/b562"/>
    <property type="match status" value="1"/>
</dbReference>
<evidence type="ECO:0000313" key="5">
    <source>
        <dbReference type="EMBL" id="NRQ42771.1"/>
    </source>
</evidence>
<reference evidence="5 6" key="1">
    <citation type="submission" date="2020-06" db="EMBL/GenBank/DDBJ databases">
        <title>Rheinheimera sp. nov., a marine bacterium isolated from coastal.</title>
        <authorList>
            <person name="Yu Q."/>
            <person name="Qi Y."/>
            <person name="Pu J."/>
        </authorList>
    </citation>
    <scope>NUCLEOTIDE SEQUENCE [LARGE SCALE GENOMIC DNA]</scope>
    <source>
        <strain evidence="5 6">YQF-2</strain>
    </source>
</reference>
<comment type="caution">
    <text evidence="5">The sequence shown here is derived from an EMBL/GenBank/DDBJ whole genome shotgun (WGS) entry which is preliminary data.</text>
</comment>
<dbReference type="GO" id="GO:0005506">
    <property type="term" value="F:iron ion binding"/>
    <property type="evidence" value="ECO:0007669"/>
    <property type="project" value="InterPro"/>
</dbReference>
<accession>A0A7Y5ARW3</accession>
<dbReference type="SUPFAM" id="SSF47175">
    <property type="entry name" value="Cytochromes"/>
    <property type="match status" value="1"/>
</dbReference>
<comment type="similarity">
    <text evidence="1">Belongs to the cytochrome b562 family.</text>
</comment>
<evidence type="ECO:0000256" key="2">
    <source>
        <dbReference type="ARBA" id="ARBA00022729"/>
    </source>
</evidence>
<feature type="chain" id="PRO_5030795667" description="Soluble cytochrome b562" evidence="4">
    <location>
        <begin position="19"/>
        <end position="126"/>
    </location>
</feature>
<dbReference type="GO" id="GO:0042597">
    <property type="term" value="C:periplasmic space"/>
    <property type="evidence" value="ECO:0007669"/>
    <property type="project" value="InterPro"/>
</dbReference>
<keyword evidence="6" id="KW-1185">Reference proteome</keyword>
<protein>
    <recommendedName>
        <fullName evidence="7">Soluble cytochrome b562</fullName>
    </recommendedName>
</protein>
<keyword evidence="3" id="KW-0175">Coiled coil</keyword>
<dbReference type="Pfam" id="PF07361">
    <property type="entry name" value="Cytochrom_B562"/>
    <property type="match status" value="1"/>
</dbReference>
<dbReference type="InterPro" id="IPR010980">
    <property type="entry name" value="Cyt_c/b562"/>
</dbReference>
<evidence type="ECO:0008006" key="7">
    <source>
        <dbReference type="Google" id="ProtNLM"/>
    </source>
</evidence>
<feature type="signal peptide" evidence="4">
    <location>
        <begin position="1"/>
        <end position="18"/>
    </location>
</feature>
<dbReference type="GO" id="GO:0009055">
    <property type="term" value="F:electron transfer activity"/>
    <property type="evidence" value="ECO:0007669"/>
    <property type="project" value="InterPro"/>
</dbReference>
<evidence type="ECO:0000256" key="3">
    <source>
        <dbReference type="SAM" id="Coils"/>
    </source>
</evidence>
<evidence type="ECO:0000256" key="1">
    <source>
        <dbReference type="ARBA" id="ARBA00005523"/>
    </source>
</evidence>
<dbReference type="InterPro" id="IPR009155">
    <property type="entry name" value="Cyt_b562"/>
</dbReference>
<evidence type="ECO:0000313" key="6">
    <source>
        <dbReference type="Proteomes" id="UP000523161"/>
    </source>
</evidence>
<dbReference type="AlphaFoldDB" id="A0A7Y5ARW3"/>
<feature type="coiled-coil region" evidence="3">
    <location>
        <begin position="69"/>
        <end position="118"/>
    </location>
</feature>
<sequence length="126" mass="14241">MRTISLGLCLFLTFTAGAAVDLEQTMKNMGFQFKQAIEITDSNKLLPVLDELIMLTGQAKQAQFADDKAEQFRQGLAQVQTELQSAKAAAQRDDMAAAQQHLRRVEALRKEYHKQRKVSIWQLLFG</sequence>